<name>A0A1M5V6Y0_9BACT</name>
<gene>
    <name evidence="14" type="ORF">SAMN02745124_01530</name>
</gene>
<keyword evidence="15" id="KW-1185">Reference proteome</keyword>
<comment type="cofactor">
    <cofactor evidence="1">
        <name>Zn(2+)</name>
        <dbReference type="ChEBI" id="CHEBI:29105"/>
    </cofactor>
</comment>
<keyword evidence="10" id="KW-0961">Cell wall biogenesis/degradation</keyword>
<keyword evidence="8" id="KW-0408">Iron</keyword>
<comment type="similarity">
    <text evidence="11">Belongs to the peptidase M15 family.</text>
</comment>
<evidence type="ECO:0000313" key="15">
    <source>
        <dbReference type="Proteomes" id="UP000184139"/>
    </source>
</evidence>
<dbReference type="InterPro" id="IPR006311">
    <property type="entry name" value="TAT_signal"/>
</dbReference>
<evidence type="ECO:0000256" key="12">
    <source>
        <dbReference type="ARBA" id="ARBA00093666"/>
    </source>
</evidence>
<evidence type="ECO:0000256" key="8">
    <source>
        <dbReference type="ARBA" id="ARBA00023014"/>
    </source>
</evidence>
<accession>A0A1M5V6Y0</accession>
<dbReference type="GO" id="GO:0071555">
    <property type="term" value="P:cell wall organization"/>
    <property type="evidence" value="ECO:0007669"/>
    <property type="project" value="UniProtKB-KW"/>
</dbReference>
<reference evidence="14 15" key="1">
    <citation type="submission" date="2016-11" db="EMBL/GenBank/DDBJ databases">
        <authorList>
            <person name="Jaros S."/>
            <person name="Januszkiewicz K."/>
            <person name="Wedrychowicz H."/>
        </authorList>
    </citation>
    <scope>NUCLEOTIDE SEQUENCE [LARGE SCALE GENOMIC DNA]</scope>
    <source>
        <strain evidence="14 15">DSM 9705</strain>
    </source>
</reference>
<evidence type="ECO:0000256" key="2">
    <source>
        <dbReference type="ARBA" id="ARBA00004776"/>
    </source>
</evidence>
<evidence type="ECO:0000256" key="1">
    <source>
        <dbReference type="ARBA" id="ARBA00001947"/>
    </source>
</evidence>
<dbReference type="GO" id="GO:0046872">
    <property type="term" value="F:metal ion binding"/>
    <property type="evidence" value="ECO:0007669"/>
    <property type="project" value="UniProtKB-KW"/>
</dbReference>
<dbReference type="Proteomes" id="UP000184139">
    <property type="component" value="Unassembled WGS sequence"/>
</dbReference>
<evidence type="ECO:0000256" key="7">
    <source>
        <dbReference type="ARBA" id="ARBA00022833"/>
    </source>
</evidence>
<keyword evidence="3" id="KW-0645">Protease</keyword>
<protein>
    <recommendedName>
        <fullName evidence="12">Murein endopeptidase K</fullName>
    </recommendedName>
</protein>
<dbReference type="InterPro" id="IPR010275">
    <property type="entry name" value="MepK"/>
</dbReference>
<evidence type="ECO:0000256" key="9">
    <source>
        <dbReference type="ARBA" id="ARBA00023049"/>
    </source>
</evidence>
<keyword evidence="8" id="KW-0411">Iron-sulfur</keyword>
<dbReference type="GO" id="GO:0008237">
    <property type="term" value="F:metallopeptidase activity"/>
    <property type="evidence" value="ECO:0007669"/>
    <property type="project" value="UniProtKB-KW"/>
</dbReference>
<organism evidence="14 15">
    <name type="scientific">Desulfofustis glycolicus DSM 9705</name>
    <dbReference type="NCBI Taxonomy" id="1121409"/>
    <lineage>
        <taxon>Bacteria</taxon>
        <taxon>Pseudomonadati</taxon>
        <taxon>Thermodesulfobacteriota</taxon>
        <taxon>Desulfobulbia</taxon>
        <taxon>Desulfobulbales</taxon>
        <taxon>Desulfocapsaceae</taxon>
        <taxon>Desulfofustis</taxon>
    </lineage>
</organism>
<dbReference type="PROSITE" id="PS51318">
    <property type="entry name" value="TAT"/>
    <property type="match status" value="1"/>
</dbReference>
<dbReference type="Gene3D" id="3.30.1380.10">
    <property type="match status" value="1"/>
</dbReference>
<keyword evidence="6" id="KW-0378">Hydrolase</keyword>
<dbReference type="EMBL" id="FQXS01000007">
    <property type="protein sequence ID" value="SHH70898.1"/>
    <property type="molecule type" value="Genomic_DNA"/>
</dbReference>
<dbReference type="CDD" id="cd14844">
    <property type="entry name" value="Zn-DD-carboxypeptidase_like"/>
    <property type="match status" value="1"/>
</dbReference>
<dbReference type="AlphaFoldDB" id="A0A1M5V6Y0"/>
<keyword evidence="5 13" id="KW-0732">Signal</keyword>
<dbReference type="STRING" id="1121409.SAMN02745124_01530"/>
<dbReference type="RefSeq" id="WP_073374870.1">
    <property type="nucleotide sequence ID" value="NZ_FQXS01000007.1"/>
</dbReference>
<dbReference type="OrthoDB" id="9782994at2"/>
<dbReference type="Pfam" id="PF05951">
    <property type="entry name" value="Peptidase_M15_2"/>
    <property type="match status" value="1"/>
</dbReference>
<evidence type="ECO:0000256" key="4">
    <source>
        <dbReference type="ARBA" id="ARBA00022723"/>
    </source>
</evidence>
<dbReference type="PANTHER" id="PTHR37425">
    <property type="match status" value="1"/>
</dbReference>
<evidence type="ECO:0000256" key="13">
    <source>
        <dbReference type="SAM" id="SignalP"/>
    </source>
</evidence>
<evidence type="ECO:0000256" key="3">
    <source>
        <dbReference type="ARBA" id="ARBA00022670"/>
    </source>
</evidence>
<dbReference type="InterPro" id="IPR009045">
    <property type="entry name" value="Zn_M74/Hedgehog-like"/>
</dbReference>
<feature type="chain" id="PRO_5012928985" description="Murein endopeptidase K" evidence="13">
    <location>
        <begin position="26"/>
        <end position="186"/>
    </location>
</feature>
<keyword evidence="7" id="KW-0862">Zinc</keyword>
<dbReference type="GO" id="GO:0006508">
    <property type="term" value="P:proteolysis"/>
    <property type="evidence" value="ECO:0007669"/>
    <property type="project" value="UniProtKB-KW"/>
</dbReference>
<evidence type="ECO:0000256" key="10">
    <source>
        <dbReference type="ARBA" id="ARBA00023316"/>
    </source>
</evidence>
<dbReference type="GO" id="GO:0051536">
    <property type="term" value="F:iron-sulfur cluster binding"/>
    <property type="evidence" value="ECO:0007669"/>
    <property type="project" value="UniProtKB-KW"/>
</dbReference>
<evidence type="ECO:0000256" key="5">
    <source>
        <dbReference type="ARBA" id="ARBA00022729"/>
    </source>
</evidence>
<keyword evidence="4" id="KW-0479">Metal-binding</keyword>
<evidence type="ECO:0000313" key="14">
    <source>
        <dbReference type="EMBL" id="SHH70898.1"/>
    </source>
</evidence>
<evidence type="ECO:0000256" key="6">
    <source>
        <dbReference type="ARBA" id="ARBA00022801"/>
    </source>
</evidence>
<proteinExistence type="inferred from homology"/>
<evidence type="ECO:0000256" key="11">
    <source>
        <dbReference type="ARBA" id="ARBA00093448"/>
    </source>
</evidence>
<keyword evidence="9" id="KW-0482">Metalloprotease</keyword>
<dbReference type="SUPFAM" id="SSF55166">
    <property type="entry name" value="Hedgehog/DD-peptidase"/>
    <property type="match status" value="1"/>
</dbReference>
<dbReference type="PANTHER" id="PTHR37425:SF1">
    <property type="entry name" value="OUTER MEMBRANE PROTEIN"/>
    <property type="match status" value="1"/>
</dbReference>
<sequence>MTQTAAKPRLSRRSFLIAATQLAGAVLIGSLPTPCPAAATAGQRLSFYHTHTGERLQIDFHPSSCSPRTIQRINRFLRDHRTGEIRPIDLRLLEMLCHIKKGGRSSGTIEVISGYRSPKTNAMLQQKSSGVASKSLHLQGQAIDIRLPDLKTSRVRDIARSLQSGGVGYYPTSDFVHLDTGRVRFW</sequence>
<feature type="signal peptide" evidence="13">
    <location>
        <begin position="1"/>
        <end position="25"/>
    </location>
</feature>
<comment type="pathway">
    <text evidence="2">Cell wall biogenesis; cell wall polysaccharide biosynthesis.</text>
</comment>